<dbReference type="NCBIfam" id="NF007038">
    <property type="entry name" value="PRK09496.2-6"/>
    <property type="match status" value="1"/>
</dbReference>
<comment type="caution">
    <text evidence="8">The sequence shown here is derived from an EMBL/GenBank/DDBJ whole genome shotgun (WGS) entry which is preliminary data.</text>
</comment>
<sequence length="444" mass="49234">MRIIIAGAGEVGTHLAKLLAKEHINITLMDQDPSKLKDLDANYDMMTREGSPTSIQDLQDIGVKDVDLFIAVTPYESVNITSCMIATNLGAIKTLARIDNYEYLMPKNKEFFQKLGVDYLIYPERLASKEIVAALETTWLRQNLSFCNGELILLGIKVRDNAVIINKKFMSGFFDHRKYRIVAIKRNNVTIIPGGADEIQANDIVYFITRPENVPFVKEQAGKVDYKINSAMIMGGSRIAQKTAQALPPHISVKILEKDREKSYLLAEKCQRALIINGDARDLDLLKEEGIQDIDAFIAVTSNSEANILACLAAKRLGVKKTVAEVENIDYIMLAESMDIGTVINKKMIAAGYIYQLTLDADVLDVRTLTSADAEVVEFVAKKSSKITKSKIKDLKLPANVNIGGYVRNGEGFIVAGDSIIEPGDHVICFCVSSAIRKIENYFN</sequence>
<dbReference type="PANTHER" id="PTHR43833:SF5">
    <property type="entry name" value="TRK SYSTEM POTASSIUM UPTAKE PROTEIN TRKA"/>
    <property type="match status" value="1"/>
</dbReference>
<keyword evidence="4" id="KW-0520">NAD</keyword>
<keyword evidence="1" id="KW-0813">Transport</keyword>
<keyword evidence="2" id="KW-0633">Potassium transport</keyword>
<dbReference type="PROSITE" id="PS51201">
    <property type="entry name" value="RCK_N"/>
    <property type="match status" value="2"/>
</dbReference>
<dbReference type="GO" id="GO:0005886">
    <property type="term" value="C:plasma membrane"/>
    <property type="evidence" value="ECO:0007669"/>
    <property type="project" value="InterPro"/>
</dbReference>
<keyword evidence="3" id="KW-0630">Potassium</keyword>
<evidence type="ECO:0000256" key="5">
    <source>
        <dbReference type="ARBA" id="ARBA00023065"/>
    </source>
</evidence>
<keyword evidence="5" id="KW-0406">Ion transport</keyword>
<evidence type="ECO:0000256" key="2">
    <source>
        <dbReference type="ARBA" id="ARBA00022538"/>
    </source>
</evidence>
<feature type="domain" description="RCK C-terminal" evidence="7">
    <location>
        <begin position="364"/>
        <end position="444"/>
    </location>
</feature>
<dbReference type="Gene3D" id="3.40.50.720">
    <property type="entry name" value="NAD(P)-binding Rossmann-like Domain"/>
    <property type="match status" value="2"/>
</dbReference>
<dbReference type="InterPro" id="IPR006036">
    <property type="entry name" value="K_uptake_TrkA"/>
</dbReference>
<feature type="domain" description="RCK N-terminal" evidence="6">
    <location>
        <begin position="228"/>
        <end position="344"/>
    </location>
</feature>
<reference evidence="8" key="1">
    <citation type="submission" date="2019-08" db="EMBL/GenBank/DDBJ databases">
        <authorList>
            <person name="Kucharzyk K."/>
            <person name="Murdoch R.W."/>
            <person name="Higgins S."/>
            <person name="Loffler F."/>
        </authorList>
    </citation>
    <scope>NUCLEOTIDE SEQUENCE</scope>
</reference>
<evidence type="ECO:0000313" key="8">
    <source>
        <dbReference type="EMBL" id="MPL99526.1"/>
    </source>
</evidence>
<evidence type="ECO:0000259" key="6">
    <source>
        <dbReference type="PROSITE" id="PS51201"/>
    </source>
</evidence>
<evidence type="ECO:0000256" key="1">
    <source>
        <dbReference type="ARBA" id="ARBA00022448"/>
    </source>
</evidence>
<evidence type="ECO:0000256" key="4">
    <source>
        <dbReference type="ARBA" id="ARBA00023027"/>
    </source>
</evidence>
<dbReference type="GO" id="GO:0015079">
    <property type="term" value="F:potassium ion transmembrane transporter activity"/>
    <property type="evidence" value="ECO:0007669"/>
    <property type="project" value="InterPro"/>
</dbReference>
<dbReference type="Pfam" id="PF02080">
    <property type="entry name" value="TrkA_C"/>
    <property type="match status" value="2"/>
</dbReference>
<dbReference type="SUPFAM" id="SSF51735">
    <property type="entry name" value="NAD(P)-binding Rossmann-fold domains"/>
    <property type="match status" value="2"/>
</dbReference>
<dbReference type="InterPro" id="IPR036721">
    <property type="entry name" value="RCK_C_sf"/>
</dbReference>
<evidence type="ECO:0000259" key="7">
    <source>
        <dbReference type="PROSITE" id="PS51202"/>
    </source>
</evidence>
<name>A0A644W7Q9_9ZZZZ</name>
<dbReference type="AlphaFoldDB" id="A0A644W7Q9"/>
<feature type="domain" description="RCK C-terminal" evidence="7">
    <location>
        <begin position="141"/>
        <end position="223"/>
    </location>
</feature>
<evidence type="ECO:0000256" key="3">
    <source>
        <dbReference type="ARBA" id="ARBA00022958"/>
    </source>
</evidence>
<gene>
    <name evidence="8" type="primary">trkA_15</name>
    <name evidence="8" type="ORF">SDC9_45744</name>
</gene>
<dbReference type="PRINTS" id="PR00335">
    <property type="entry name" value="KUPTAKETRKA"/>
</dbReference>
<dbReference type="InterPro" id="IPR003148">
    <property type="entry name" value="RCK_N"/>
</dbReference>
<proteinExistence type="predicted"/>
<dbReference type="InterPro" id="IPR006037">
    <property type="entry name" value="RCK_C"/>
</dbReference>
<organism evidence="8">
    <name type="scientific">bioreactor metagenome</name>
    <dbReference type="NCBI Taxonomy" id="1076179"/>
    <lineage>
        <taxon>unclassified sequences</taxon>
        <taxon>metagenomes</taxon>
        <taxon>ecological metagenomes</taxon>
    </lineage>
</organism>
<dbReference type="InterPro" id="IPR036291">
    <property type="entry name" value="NAD(P)-bd_dom_sf"/>
</dbReference>
<dbReference type="EMBL" id="VSSQ01000671">
    <property type="protein sequence ID" value="MPL99526.1"/>
    <property type="molecule type" value="Genomic_DNA"/>
</dbReference>
<dbReference type="PANTHER" id="PTHR43833">
    <property type="entry name" value="POTASSIUM CHANNEL PROTEIN 2-RELATED-RELATED"/>
    <property type="match status" value="1"/>
</dbReference>
<dbReference type="PROSITE" id="PS51202">
    <property type="entry name" value="RCK_C"/>
    <property type="match status" value="2"/>
</dbReference>
<dbReference type="Pfam" id="PF02254">
    <property type="entry name" value="TrkA_N"/>
    <property type="match status" value="2"/>
</dbReference>
<dbReference type="Gene3D" id="3.30.70.1450">
    <property type="entry name" value="Regulator of K+ conductance, C-terminal domain"/>
    <property type="match status" value="2"/>
</dbReference>
<dbReference type="SUPFAM" id="SSF116726">
    <property type="entry name" value="TrkA C-terminal domain-like"/>
    <property type="match status" value="2"/>
</dbReference>
<dbReference type="InterPro" id="IPR050721">
    <property type="entry name" value="Trk_Ktr_HKT_K-transport"/>
</dbReference>
<feature type="domain" description="RCK N-terminal" evidence="6">
    <location>
        <begin position="1"/>
        <end position="121"/>
    </location>
</feature>
<dbReference type="NCBIfam" id="NF007039">
    <property type="entry name" value="PRK09496.3-2"/>
    <property type="match status" value="1"/>
</dbReference>
<accession>A0A644W7Q9</accession>
<protein>
    <submittedName>
        <fullName evidence="8">Trk system potassium uptake protein TrkA</fullName>
    </submittedName>
</protein>